<dbReference type="EMBL" id="QENU01000002">
    <property type="protein sequence ID" value="PVX41343.1"/>
    <property type="molecule type" value="Genomic_DNA"/>
</dbReference>
<keyword evidence="1" id="KW-0732">Signal</keyword>
<gene>
    <name evidence="3" type="ORF">C8D76_10239</name>
</gene>
<dbReference type="InterPro" id="IPR036163">
    <property type="entry name" value="HMA_dom_sf"/>
</dbReference>
<dbReference type="SUPFAM" id="SSF55008">
    <property type="entry name" value="HMA, heavy metal-associated domain"/>
    <property type="match status" value="1"/>
</dbReference>
<sequence length="90" mass="10229">MKKIFVFLTALFTSMASLAAERNLTLHIEEMNCQLCVYLVNKQLRNIDGVISTKANFNDRSVKVIAEEKVADEQLIAAIDKLHYHATVLY</sequence>
<organism evidence="3 4">
    <name type="scientific">Alitibacter langaaensis DSM 22999</name>
    <dbReference type="NCBI Taxonomy" id="1122935"/>
    <lineage>
        <taxon>Bacteria</taxon>
        <taxon>Pseudomonadati</taxon>
        <taxon>Pseudomonadota</taxon>
        <taxon>Gammaproteobacteria</taxon>
        <taxon>Pasteurellales</taxon>
        <taxon>Pasteurellaceae</taxon>
        <taxon>Alitibacter</taxon>
    </lineage>
</organism>
<dbReference type="GO" id="GO:0046872">
    <property type="term" value="F:metal ion binding"/>
    <property type="evidence" value="ECO:0007669"/>
    <property type="project" value="InterPro"/>
</dbReference>
<dbReference type="Gene3D" id="3.30.70.100">
    <property type="match status" value="1"/>
</dbReference>
<dbReference type="AlphaFoldDB" id="A0A2U0TCL4"/>
<comment type="caution">
    <text evidence="3">The sequence shown here is derived from an EMBL/GenBank/DDBJ whole genome shotgun (WGS) entry which is preliminary data.</text>
</comment>
<name>A0A2U0TCL4_9PAST</name>
<dbReference type="OrthoDB" id="5689309at2"/>
<evidence type="ECO:0000256" key="1">
    <source>
        <dbReference type="SAM" id="SignalP"/>
    </source>
</evidence>
<accession>A0A2U0TCL4</accession>
<keyword evidence="4" id="KW-1185">Reference proteome</keyword>
<reference evidence="3 4" key="1">
    <citation type="submission" date="2018-05" db="EMBL/GenBank/DDBJ databases">
        <title>Genomic Encyclopedia of Type Strains, Phase IV (KMG-IV): sequencing the most valuable type-strain genomes for metagenomic binning, comparative biology and taxonomic classification.</title>
        <authorList>
            <person name="Goeker M."/>
        </authorList>
    </citation>
    <scope>NUCLEOTIDE SEQUENCE [LARGE SCALE GENOMIC DNA]</scope>
    <source>
        <strain evidence="3 4">DSM 22999</strain>
    </source>
</reference>
<dbReference type="Pfam" id="PF00403">
    <property type="entry name" value="HMA"/>
    <property type="match status" value="1"/>
</dbReference>
<protein>
    <submittedName>
        <fullName evidence="3">Mercuric ion binding protein</fullName>
    </submittedName>
</protein>
<proteinExistence type="predicted"/>
<evidence type="ECO:0000313" key="3">
    <source>
        <dbReference type="EMBL" id="PVX41343.1"/>
    </source>
</evidence>
<dbReference type="CDD" id="cd00371">
    <property type="entry name" value="HMA"/>
    <property type="match status" value="1"/>
</dbReference>
<evidence type="ECO:0000259" key="2">
    <source>
        <dbReference type="PROSITE" id="PS50846"/>
    </source>
</evidence>
<dbReference type="InterPro" id="IPR006121">
    <property type="entry name" value="HMA_dom"/>
</dbReference>
<feature type="domain" description="HMA" evidence="2">
    <location>
        <begin position="22"/>
        <end position="87"/>
    </location>
</feature>
<feature type="chain" id="PRO_5015724226" evidence="1">
    <location>
        <begin position="20"/>
        <end position="90"/>
    </location>
</feature>
<dbReference type="RefSeq" id="WP_116631137.1">
    <property type="nucleotide sequence ID" value="NZ_QENU01000002.1"/>
</dbReference>
<feature type="signal peptide" evidence="1">
    <location>
        <begin position="1"/>
        <end position="19"/>
    </location>
</feature>
<dbReference type="PROSITE" id="PS50846">
    <property type="entry name" value="HMA_2"/>
    <property type="match status" value="1"/>
</dbReference>
<dbReference type="Proteomes" id="UP000245909">
    <property type="component" value="Unassembled WGS sequence"/>
</dbReference>
<evidence type="ECO:0000313" key="4">
    <source>
        <dbReference type="Proteomes" id="UP000245909"/>
    </source>
</evidence>